<evidence type="ECO:0000313" key="3">
    <source>
        <dbReference type="Proteomes" id="UP000093508"/>
    </source>
</evidence>
<dbReference type="AlphaFoldDB" id="A0A1M6XRT0"/>
<dbReference type="EMBL" id="FRBM01000002">
    <property type="protein sequence ID" value="SHL08626.1"/>
    <property type="molecule type" value="Genomic_DNA"/>
</dbReference>
<sequence>MFEYKGWITLEFDPYEEDFTKLKEQISLLENTLHTFNTFSQFSTIINCNESYILPLIGVLNHENGILEEMKALLRYIGEILPASYGVVYYRDHEGSSSNNYFIIRLSKGKLEEFADNILSPCFPIIEN</sequence>
<dbReference type="Proteomes" id="UP000184069">
    <property type="component" value="Unassembled WGS sequence"/>
</dbReference>
<accession>A0A1M6XRT0</accession>
<reference evidence="2 4" key="2">
    <citation type="submission" date="2016-11" db="EMBL/GenBank/DDBJ databases">
        <authorList>
            <person name="Jaros S."/>
            <person name="Januszkiewicz K."/>
            <person name="Wedrychowicz H."/>
        </authorList>
    </citation>
    <scope>NUCLEOTIDE SEQUENCE [LARGE SCALE GENOMIC DNA]</scope>
    <source>
        <strain evidence="2 4">DSM 27621</strain>
    </source>
</reference>
<gene>
    <name evidence="1" type="ORF">BBH99_13940</name>
    <name evidence="2" type="ORF">SAMN05444407_102190</name>
</gene>
<dbReference type="OrthoDB" id="4557988at2"/>
<evidence type="ECO:0000313" key="1">
    <source>
        <dbReference type="EMBL" id="OCA71051.1"/>
    </source>
</evidence>
<name>A0A1M6XRT0_9FLAO</name>
<reference evidence="1 3" key="1">
    <citation type="submission" date="2016-07" db="EMBL/GenBank/DDBJ databases">
        <authorList>
            <person name="Jeong J.-J."/>
            <person name="Kim D.W."/>
            <person name="Sang M.K."/>
            <person name="Choi I.-G."/>
            <person name="Kim K.D."/>
        </authorList>
    </citation>
    <scope>NUCLEOTIDE SEQUENCE [LARGE SCALE GENOMIC DNA]</scope>
    <source>
        <strain evidence="1 3">C-26</strain>
    </source>
</reference>
<dbReference type="RefSeq" id="WP_066699949.1">
    <property type="nucleotide sequence ID" value="NZ_FRBM01000002.1"/>
</dbReference>
<proteinExistence type="predicted"/>
<dbReference type="InterPro" id="IPR028965">
    <property type="entry name" value="Imm7"/>
</dbReference>
<protein>
    <submittedName>
        <fullName evidence="2">Immunity protein 7</fullName>
    </submittedName>
</protein>
<dbReference type="Proteomes" id="UP000093508">
    <property type="component" value="Unassembled WGS sequence"/>
</dbReference>
<keyword evidence="3" id="KW-1185">Reference proteome</keyword>
<evidence type="ECO:0000313" key="4">
    <source>
        <dbReference type="Proteomes" id="UP000184069"/>
    </source>
</evidence>
<dbReference type="Pfam" id="PF15585">
    <property type="entry name" value="Imm7"/>
    <property type="match status" value="1"/>
</dbReference>
<dbReference type="STRING" id="1423959.SAMN05444407_102190"/>
<dbReference type="EMBL" id="MAYF01000347">
    <property type="protein sequence ID" value="OCA71051.1"/>
    <property type="molecule type" value="Genomic_DNA"/>
</dbReference>
<evidence type="ECO:0000313" key="2">
    <source>
        <dbReference type="EMBL" id="SHL08626.1"/>
    </source>
</evidence>
<organism evidence="2 4">
    <name type="scientific">Chryseobacterium contaminans</name>
    <dbReference type="NCBI Taxonomy" id="1423959"/>
    <lineage>
        <taxon>Bacteria</taxon>
        <taxon>Pseudomonadati</taxon>
        <taxon>Bacteroidota</taxon>
        <taxon>Flavobacteriia</taxon>
        <taxon>Flavobacteriales</taxon>
        <taxon>Weeksellaceae</taxon>
        <taxon>Chryseobacterium group</taxon>
        <taxon>Chryseobacterium</taxon>
    </lineage>
</organism>